<evidence type="ECO:0000313" key="1">
    <source>
        <dbReference type="EMBL" id="CEL05181.1"/>
    </source>
</evidence>
<name>A0A0U5G2Q9_ASPCI</name>
<accession>A0A0U5G2Q9</accession>
<organism evidence="1 2">
    <name type="scientific">Aspergillus calidoustus</name>
    <dbReference type="NCBI Taxonomy" id="454130"/>
    <lineage>
        <taxon>Eukaryota</taxon>
        <taxon>Fungi</taxon>
        <taxon>Dikarya</taxon>
        <taxon>Ascomycota</taxon>
        <taxon>Pezizomycotina</taxon>
        <taxon>Eurotiomycetes</taxon>
        <taxon>Eurotiomycetidae</taxon>
        <taxon>Eurotiales</taxon>
        <taxon>Aspergillaceae</taxon>
        <taxon>Aspergillus</taxon>
        <taxon>Aspergillus subgen. Nidulantes</taxon>
    </lineage>
</organism>
<dbReference type="OMA" id="WWIPLVE"/>
<gene>
    <name evidence="1" type="ORF">ASPCAL06300</name>
</gene>
<evidence type="ECO:0000313" key="2">
    <source>
        <dbReference type="Proteomes" id="UP000054771"/>
    </source>
</evidence>
<keyword evidence="2" id="KW-1185">Reference proteome</keyword>
<protein>
    <submittedName>
        <fullName evidence="1">Uncharacterized protein</fullName>
    </submittedName>
</protein>
<reference evidence="2" key="1">
    <citation type="journal article" date="2016" name="Genome Announc.">
        <title>Draft genome sequences of fungus Aspergillus calidoustus.</title>
        <authorList>
            <person name="Horn F."/>
            <person name="Linde J."/>
            <person name="Mattern D.J."/>
            <person name="Walther G."/>
            <person name="Guthke R."/>
            <person name="Scherlach K."/>
            <person name="Martin K."/>
            <person name="Brakhage A.A."/>
            <person name="Petzke L."/>
            <person name="Valiante V."/>
        </authorList>
    </citation>
    <scope>NUCLEOTIDE SEQUENCE [LARGE SCALE GENOMIC DNA]</scope>
    <source>
        <strain evidence="2">SF006504</strain>
    </source>
</reference>
<dbReference type="EMBL" id="CDMC01000005">
    <property type="protein sequence ID" value="CEL05181.1"/>
    <property type="molecule type" value="Genomic_DNA"/>
</dbReference>
<dbReference type="STRING" id="454130.A0A0U5G2Q9"/>
<proteinExistence type="predicted"/>
<sequence>MSDSVHKTGTQPSEWAQTKLAEWERNMAKVKEEHPEFNIDPENKWWIPLVELEERTNSLNEETREKYHSWSVKYHEAKYDPEKVPALREEMKTILAGYPEVEEIVEKVFFNEKALTAGRKHVVTEMEAGREPFAMSCAK</sequence>
<dbReference type="AlphaFoldDB" id="A0A0U5G2Q9"/>
<dbReference type="OrthoDB" id="4565503at2759"/>
<dbReference type="Proteomes" id="UP000054771">
    <property type="component" value="Unassembled WGS sequence"/>
</dbReference>